<comment type="similarity">
    <text evidence="1">Belongs to the 4-hydroxybenzoyl-CoA thioesterase family.</text>
</comment>
<proteinExistence type="inferred from homology"/>
<accession>A0A2N9YHC0</accession>
<dbReference type="Gene3D" id="3.10.129.10">
    <property type="entry name" value="Hotdog Thioesterase"/>
    <property type="match status" value="1"/>
</dbReference>
<dbReference type="OrthoDB" id="333038at2"/>
<sequence length="144" mass="16439">MARLILELPEQFTFTTEIPVLIGHINYGGHVGNDAILSLIHEARFRYLKQLGYCSELDIEGLGMIMTDTAIIYKAEAFHGETMLVQVTPQDFNKYGCDFIFKLTNQQTGKEIARAKTGIVFFDYLQRKVVEIPTEFRKKSQSNV</sequence>
<dbReference type="AlphaFoldDB" id="A0A2N9YHC0"/>
<evidence type="ECO:0000313" key="4">
    <source>
        <dbReference type="Proteomes" id="UP000234271"/>
    </source>
</evidence>
<dbReference type="SUPFAM" id="SSF54637">
    <property type="entry name" value="Thioesterase/thiol ester dehydrase-isomerase"/>
    <property type="match status" value="1"/>
</dbReference>
<dbReference type="PANTHER" id="PTHR31793">
    <property type="entry name" value="4-HYDROXYBENZOYL-COA THIOESTERASE FAMILY MEMBER"/>
    <property type="match status" value="1"/>
</dbReference>
<evidence type="ECO:0000256" key="2">
    <source>
        <dbReference type="ARBA" id="ARBA00022801"/>
    </source>
</evidence>
<dbReference type="STRING" id="288004.AL038_09155"/>
<gene>
    <name evidence="3" type="ORF">BLE401_15155</name>
</gene>
<protein>
    <submittedName>
        <fullName evidence="3">Thioesterase</fullName>
    </submittedName>
</protein>
<dbReference type="RefSeq" id="WP_062152115.1">
    <property type="nucleotide sequence ID" value="NZ_CP012373.2"/>
</dbReference>
<dbReference type="CDD" id="cd00586">
    <property type="entry name" value="4HBT"/>
    <property type="match status" value="1"/>
</dbReference>
<reference evidence="4" key="1">
    <citation type="submission" date="2016-12" db="EMBL/GenBank/DDBJ databases">
        <title>Complete Genome Sequence of Beggiatoa leptomitiformis D-401.</title>
        <authorList>
            <person name="Fomenkov A."/>
            <person name="Vincze T."/>
            <person name="Grabovich M."/>
            <person name="Anton B.P."/>
            <person name="Dubinina G."/>
            <person name="Orlova M."/>
            <person name="Belousova E."/>
            <person name="Roberts R.J."/>
        </authorList>
    </citation>
    <scope>NUCLEOTIDE SEQUENCE [LARGE SCALE GENOMIC DNA]</scope>
    <source>
        <strain evidence="4">D-401</strain>
    </source>
</reference>
<dbReference type="KEGG" id="blep:AL038_09155"/>
<name>A0A2N9YHC0_9GAMM</name>
<evidence type="ECO:0000313" key="3">
    <source>
        <dbReference type="EMBL" id="AUI69900.1"/>
    </source>
</evidence>
<dbReference type="InterPro" id="IPR029069">
    <property type="entry name" value="HotDog_dom_sf"/>
</dbReference>
<keyword evidence="4" id="KW-1185">Reference proteome</keyword>
<evidence type="ECO:0000256" key="1">
    <source>
        <dbReference type="ARBA" id="ARBA00005953"/>
    </source>
</evidence>
<dbReference type="PANTHER" id="PTHR31793:SF27">
    <property type="entry name" value="NOVEL THIOESTERASE SUPERFAMILY DOMAIN AND SAPOSIN A-TYPE DOMAIN CONTAINING PROTEIN (0610012H03RIK)"/>
    <property type="match status" value="1"/>
</dbReference>
<dbReference type="InterPro" id="IPR050563">
    <property type="entry name" value="4-hydroxybenzoyl-CoA_TE"/>
</dbReference>
<dbReference type="Proteomes" id="UP000234271">
    <property type="component" value="Chromosome"/>
</dbReference>
<dbReference type="EMBL" id="CP018889">
    <property type="protein sequence ID" value="AUI69900.1"/>
    <property type="molecule type" value="Genomic_DNA"/>
</dbReference>
<dbReference type="GO" id="GO:0047617">
    <property type="term" value="F:fatty acyl-CoA hydrolase activity"/>
    <property type="evidence" value="ECO:0007669"/>
    <property type="project" value="TreeGrafter"/>
</dbReference>
<keyword evidence="2" id="KW-0378">Hydrolase</keyword>
<organism evidence="3 4">
    <name type="scientific">Beggiatoa leptomitoformis</name>
    <dbReference type="NCBI Taxonomy" id="288004"/>
    <lineage>
        <taxon>Bacteria</taxon>
        <taxon>Pseudomonadati</taxon>
        <taxon>Pseudomonadota</taxon>
        <taxon>Gammaproteobacteria</taxon>
        <taxon>Thiotrichales</taxon>
        <taxon>Thiotrichaceae</taxon>
        <taxon>Beggiatoa</taxon>
    </lineage>
</organism>
<dbReference type="Pfam" id="PF13279">
    <property type="entry name" value="4HBT_2"/>
    <property type="match status" value="1"/>
</dbReference>